<name>A0ABV6LLL8_9BACI</name>
<gene>
    <name evidence="6" type="primary">murF</name>
    <name evidence="6" type="ORF">ACFFGV_06845</name>
</gene>
<dbReference type="InterPro" id="IPR036615">
    <property type="entry name" value="Mur_ligase_C_dom_sf"/>
</dbReference>
<protein>
    <submittedName>
        <fullName evidence="6">UDP-N-acetylmuramoyl-tripeptide--D-alanyl-D-alanine ligase</fullName>
        <ecNumber evidence="6">6.3.2.10</ecNumber>
    </submittedName>
</protein>
<comment type="caution">
    <text evidence="6">The sequence shown here is derived from an EMBL/GenBank/DDBJ whole genome shotgun (WGS) entry which is preliminary data.</text>
</comment>
<organism evidence="6 7">
    <name type="scientific">Pontibacillus salicampi</name>
    <dbReference type="NCBI Taxonomy" id="1449801"/>
    <lineage>
        <taxon>Bacteria</taxon>
        <taxon>Bacillati</taxon>
        <taxon>Bacillota</taxon>
        <taxon>Bacilli</taxon>
        <taxon>Bacillales</taxon>
        <taxon>Bacillaceae</taxon>
        <taxon>Pontibacillus</taxon>
    </lineage>
</organism>
<dbReference type="Pfam" id="PF02875">
    <property type="entry name" value="Mur_ligase_C"/>
    <property type="match status" value="1"/>
</dbReference>
<reference evidence="6 7" key="1">
    <citation type="submission" date="2024-09" db="EMBL/GenBank/DDBJ databases">
        <authorList>
            <person name="Sun Q."/>
            <person name="Mori K."/>
        </authorList>
    </citation>
    <scope>NUCLEOTIDE SEQUENCE [LARGE SCALE GENOMIC DNA]</scope>
    <source>
        <strain evidence="6 7">NCAIM B.02529</strain>
    </source>
</reference>
<keyword evidence="7" id="KW-1185">Reference proteome</keyword>
<dbReference type="InterPro" id="IPR004101">
    <property type="entry name" value="Mur_ligase_C"/>
</dbReference>
<keyword evidence="2" id="KW-0547">Nucleotide-binding</keyword>
<evidence type="ECO:0000256" key="2">
    <source>
        <dbReference type="ARBA" id="ARBA00022741"/>
    </source>
</evidence>
<dbReference type="PANTHER" id="PTHR43024:SF1">
    <property type="entry name" value="UDP-N-ACETYLMURAMOYL-TRIPEPTIDE--D-ALANYL-D-ALANINE LIGASE"/>
    <property type="match status" value="1"/>
</dbReference>
<evidence type="ECO:0000256" key="1">
    <source>
        <dbReference type="ARBA" id="ARBA00022598"/>
    </source>
</evidence>
<feature type="domain" description="Mur ligase central" evidence="5">
    <location>
        <begin position="111"/>
        <end position="297"/>
    </location>
</feature>
<dbReference type="InterPro" id="IPR036565">
    <property type="entry name" value="Mur-like_cat_sf"/>
</dbReference>
<keyword evidence="1 6" id="KW-0436">Ligase</keyword>
<dbReference type="EMBL" id="JBHLTP010000004">
    <property type="protein sequence ID" value="MFC0523298.1"/>
    <property type="molecule type" value="Genomic_DNA"/>
</dbReference>
<dbReference type="Proteomes" id="UP001589836">
    <property type="component" value="Unassembled WGS sequence"/>
</dbReference>
<evidence type="ECO:0000313" key="7">
    <source>
        <dbReference type="Proteomes" id="UP001589836"/>
    </source>
</evidence>
<dbReference type="SUPFAM" id="SSF53623">
    <property type="entry name" value="MurD-like peptide ligases, catalytic domain"/>
    <property type="match status" value="1"/>
</dbReference>
<dbReference type="Gene3D" id="3.90.190.20">
    <property type="entry name" value="Mur ligase, C-terminal domain"/>
    <property type="match status" value="1"/>
</dbReference>
<evidence type="ECO:0000256" key="3">
    <source>
        <dbReference type="ARBA" id="ARBA00022840"/>
    </source>
</evidence>
<dbReference type="InterPro" id="IPR051046">
    <property type="entry name" value="MurCDEF_CellWall_CoF430Synth"/>
</dbReference>
<proteinExistence type="predicted"/>
<feature type="domain" description="Mur ligase C-terminal" evidence="4">
    <location>
        <begin position="323"/>
        <end position="444"/>
    </location>
</feature>
<dbReference type="GO" id="GO:0047480">
    <property type="term" value="F:UDP-N-acetylmuramoyl-tripeptide-D-alanyl-D-alanine ligase activity"/>
    <property type="evidence" value="ECO:0007669"/>
    <property type="project" value="UniProtKB-EC"/>
</dbReference>
<evidence type="ECO:0000259" key="4">
    <source>
        <dbReference type="Pfam" id="PF02875"/>
    </source>
</evidence>
<dbReference type="SUPFAM" id="SSF53244">
    <property type="entry name" value="MurD-like peptide ligases, peptide-binding domain"/>
    <property type="match status" value="1"/>
</dbReference>
<evidence type="ECO:0000313" key="6">
    <source>
        <dbReference type="EMBL" id="MFC0523298.1"/>
    </source>
</evidence>
<evidence type="ECO:0000259" key="5">
    <source>
        <dbReference type="Pfam" id="PF08245"/>
    </source>
</evidence>
<dbReference type="InterPro" id="IPR013221">
    <property type="entry name" value="Mur_ligase_cen"/>
</dbReference>
<sequence>MKEISIVELIQVVQGTHIQGDTNWVIEDAIIYNRHPLTRGKSLVLVYRKETIHWEDIAPYTPCVLLVDREVKDVPHHLTNVTIIQVKSMIQAFWSFTTYYRNLFHIPVVAITGTCGKTTTKEMIKHIGEAFYHVHASYSSQNEPRRSFPYLMGMEDNTEMAVFETGLGNIGNIKHQCMIYQPTIGIITNIGAHHLDGCKSLEGYIEAKGEMIEGVREGGLLLINADDTNSKTLSLTSCKGTVQTFGMNQEAHYTAKKVTYAPGGMSFIVETPETSCQAFVPGYGEHQVYNALAALAAIQHMGIALEAAVQRLATFQNMERHLEISTGKKNATIVDDTWTINPTSIEVALDVVATIGEEKNIIVILGDINRLGDYEEEFHHKMGTLVAHHPAKTLITIGKKAKNIALQAERDGFKGTIYTFANGKGVEEVLLPMLDENTLVLVKGPMSSRAMIALAQQLKEHS</sequence>
<dbReference type="PANTHER" id="PTHR43024">
    <property type="entry name" value="UDP-N-ACETYLMURAMOYL-TRIPEPTIDE--D-ALANYL-D-ALANINE LIGASE"/>
    <property type="match status" value="1"/>
</dbReference>
<dbReference type="RefSeq" id="WP_377345927.1">
    <property type="nucleotide sequence ID" value="NZ_JBHLTP010000004.1"/>
</dbReference>
<dbReference type="Gene3D" id="3.40.1190.10">
    <property type="entry name" value="Mur-like, catalytic domain"/>
    <property type="match status" value="1"/>
</dbReference>
<dbReference type="Pfam" id="PF08245">
    <property type="entry name" value="Mur_ligase_M"/>
    <property type="match status" value="1"/>
</dbReference>
<keyword evidence="3" id="KW-0067">ATP-binding</keyword>
<dbReference type="EC" id="6.3.2.10" evidence="6"/>
<accession>A0ABV6LLL8</accession>